<accession>A0A8K0J1J5</accession>
<dbReference type="Gene3D" id="1.20.1280.140">
    <property type="match status" value="1"/>
</dbReference>
<reference evidence="2" key="1">
    <citation type="journal article" date="2020" name="bioRxiv">
        <title>Whole genome comparisons of ergot fungi reveals the divergence and evolution of species within the genus Claviceps are the result of varying mechanisms driving genome evolution and host range expansion.</title>
        <authorList>
            <person name="Wyka S.A."/>
            <person name="Mondo S.J."/>
            <person name="Liu M."/>
            <person name="Dettman J."/>
            <person name="Nalam V."/>
            <person name="Broders K.D."/>
        </authorList>
    </citation>
    <scope>NUCLEOTIDE SEQUENCE</scope>
    <source>
        <strain evidence="2">CCC 489</strain>
    </source>
</reference>
<gene>
    <name evidence="2" type="ORF">E4U42_007271</name>
</gene>
<evidence type="ECO:0000313" key="3">
    <source>
        <dbReference type="Proteomes" id="UP000811619"/>
    </source>
</evidence>
<dbReference type="Proteomes" id="UP000811619">
    <property type="component" value="Unassembled WGS sequence"/>
</dbReference>
<keyword evidence="1" id="KW-0732">Signal</keyword>
<proteinExistence type="predicted"/>
<evidence type="ECO:0000313" key="2">
    <source>
        <dbReference type="EMBL" id="KAG5917340.1"/>
    </source>
</evidence>
<feature type="signal peptide" evidence="1">
    <location>
        <begin position="1"/>
        <end position="18"/>
    </location>
</feature>
<evidence type="ECO:0008006" key="4">
    <source>
        <dbReference type="Google" id="ProtNLM"/>
    </source>
</evidence>
<name>A0A8K0J1J5_9HYPO</name>
<dbReference type="AlphaFoldDB" id="A0A8K0J1J5"/>
<keyword evidence="3" id="KW-1185">Reference proteome</keyword>
<feature type="chain" id="PRO_5035435786" description="Secreted protein" evidence="1">
    <location>
        <begin position="19"/>
        <end position="178"/>
    </location>
</feature>
<dbReference type="EMBL" id="SRPY01000819">
    <property type="protein sequence ID" value="KAG5917340.1"/>
    <property type="molecule type" value="Genomic_DNA"/>
</dbReference>
<comment type="caution">
    <text evidence="2">The sequence shown here is derived from an EMBL/GenBank/DDBJ whole genome shotgun (WGS) entry which is preliminary data.</text>
</comment>
<dbReference type="OrthoDB" id="2422134at2759"/>
<dbReference type="InterPro" id="IPR021054">
    <property type="entry name" value="Cell_wall_mannoprotein_1"/>
</dbReference>
<sequence length="178" mass="19755">MKLASTLTLLVAITGASSRSVEKRNTPVRKVIVDLTDGLTDLWEVSRAFNGDMDPVVRSSDRLVEILKHGQEVADGADPIELSDSYTLAEPTRALDARCKALYKTLMAKVDQVRASRACGTTREKLMIINDLSLHLIQTIIDKQVAPIARGVAKRIARAIKKKFRTLIFAYDKENCPF</sequence>
<dbReference type="Pfam" id="PF12296">
    <property type="entry name" value="HsbA"/>
    <property type="match status" value="1"/>
</dbReference>
<evidence type="ECO:0000256" key="1">
    <source>
        <dbReference type="SAM" id="SignalP"/>
    </source>
</evidence>
<organism evidence="2 3">
    <name type="scientific">Claviceps africana</name>
    <dbReference type="NCBI Taxonomy" id="83212"/>
    <lineage>
        <taxon>Eukaryota</taxon>
        <taxon>Fungi</taxon>
        <taxon>Dikarya</taxon>
        <taxon>Ascomycota</taxon>
        <taxon>Pezizomycotina</taxon>
        <taxon>Sordariomycetes</taxon>
        <taxon>Hypocreomycetidae</taxon>
        <taxon>Hypocreales</taxon>
        <taxon>Clavicipitaceae</taxon>
        <taxon>Claviceps</taxon>
    </lineage>
</organism>
<protein>
    <recommendedName>
        <fullName evidence="4">Secreted protein</fullName>
    </recommendedName>
</protein>